<feature type="compositionally biased region" description="Basic and acidic residues" evidence="1">
    <location>
        <begin position="1153"/>
        <end position="1173"/>
    </location>
</feature>
<feature type="compositionally biased region" description="Basic and acidic residues" evidence="1">
    <location>
        <begin position="850"/>
        <end position="877"/>
    </location>
</feature>
<feature type="compositionally biased region" description="Basic and acidic residues" evidence="1">
    <location>
        <begin position="511"/>
        <end position="536"/>
    </location>
</feature>
<feature type="region of interest" description="Disordered" evidence="1">
    <location>
        <begin position="2160"/>
        <end position="2189"/>
    </location>
</feature>
<dbReference type="PANTHER" id="PTHR13843">
    <property type="entry name" value="MICROTUBULE-ASSOCIATED PROTEIN"/>
    <property type="match status" value="1"/>
</dbReference>
<feature type="region of interest" description="Disordered" evidence="1">
    <location>
        <begin position="1680"/>
        <end position="1728"/>
    </location>
</feature>
<name>A0A6L2Q1L5_COPFO</name>
<feature type="compositionally biased region" description="Polar residues" evidence="1">
    <location>
        <begin position="564"/>
        <end position="581"/>
    </location>
</feature>
<evidence type="ECO:0000259" key="3">
    <source>
        <dbReference type="Pfam" id="PF25281"/>
    </source>
</evidence>
<evidence type="ECO:0000313" key="4">
    <source>
        <dbReference type="EMBL" id="GFG36655.1"/>
    </source>
</evidence>
<feature type="compositionally biased region" description="Basic and acidic residues" evidence="1">
    <location>
        <begin position="665"/>
        <end position="683"/>
    </location>
</feature>
<feature type="compositionally biased region" description="Acidic residues" evidence="1">
    <location>
        <begin position="878"/>
        <end position="917"/>
    </location>
</feature>
<dbReference type="GO" id="GO:0043025">
    <property type="term" value="C:neuronal cell body"/>
    <property type="evidence" value="ECO:0007669"/>
    <property type="project" value="TreeGrafter"/>
</dbReference>
<feature type="compositionally biased region" description="Basic and acidic residues" evidence="1">
    <location>
        <begin position="2049"/>
        <end position="2068"/>
    </location>
</feature>
<dbReference type="GO" id="GO:0016358">
    <property type="term" value="P:dendrite development"/>
    <property type="evidence" value="ECO:0007669"/>
    <property type="project" value="TreeGrafter"/>
</dbReference>
<dbReference type="OrthoDB" id="5371837at2759"/>
<feature type="region of interest" description="Disordered" evidence="1">
    <location>
        <begin position="1947"/>
        <end position="2013"/>
    </location>
</feature>
<feature type="region of interest" description="Disordered" evidence="1">
    <location>
        <begin position="1497"/>
        <end position="1517"/>
    </location>
</feature>
<feature type="region of interest" description="Disordered" evidence="1">
    <location>
        <begin position="779"/>
        <end position="1042"/>
    </location>
</feature>
<feature type="compositionally biased region" description="Acidic residues" evidence="1">
    <location>
        <begin position="793"/>
        <end position="815"/>
    </location>
</feature>
<feature type="compositionally biased region" description="Basic and acidic residues" evidence="1">
    <location>
        <begin position="918"/>
        <end position="932"/>
    </location>
</feature>
<feature type="region of interest" description="Disordered" evidence="1">
    <location>
        <begin position="2618"/>
        <end position="2657"/>
    </location>
</feature>
<evidence type="ECO:0000313" key="5">
    <source>
        <dbReference type="Proteomes" id="UP000502823"/>
    </source>
</evidence>
<feature type="compositionally biased region" description="Polar residues" evidence="1">
    <location>
        <begin position="2881"/>
        <end position="2899"/>
    </location>
</feature>
<feature type="region of interest" description="Disordered" evidence="1">
    <location>
        <begin position="1264"/>
        <end position="1309"/>
    </location>
</feature>
<dbReference type="GO" id="GO:0031114">
    <property type="term" value="P:regulation of microtubule depolymerization"/>
    <property type="evidence" value="ECO:0007669"/>
    <property type="project" value="TreeGrafter"/>
</dbReference>
<feature type="compositionally biased region" description="Basic and acidic residues" evidence="1">
    <location>
        <begin position="1122"/>
        <end position="1146"/>
    </location>
</feature>
<feature type="compositionally biased region" description="Basic and acidic residues" evidence="1">
    <location>
        <begin position="1689"/>
        <end position="1728"/>
    </location>
</feature>
<feature type="compositionally biased region" description="Basic and acidic residues" evidence="1">
    <location>
        <begin position="998"/>
        <end position="1039"/>
    </location>
</feature>
<dbReference type="InterPro" id="IPR026074">
    <property type="entry name" value="MAP1"/>
</dbReference>
<feature type="region of interest" description="Disordered" evidence="1">
    <location>
        <begin position="1330"/>
        <end position="1377"/>
    </location>
</feature>
<feature type="compositionally biased region" description="Basic and acidic residues" evidence="1">
    <location>
        <begin position="2735"/>
        <end position="2759"/>
    </location>
</feature>
<gene>
    <name evidence="4" type="ORF">Cfor_09396</name>
</gene>
<feature type="region of interest" description="Disordered" evidence="1">
    <location>
        <begin position="432"/>
        <end position="695"/>
    </location>
</feature>
<feature type="compositionally biased region" description="Basic and acidic residues" evidence="1">
    <location>
        <begin position="2080"/>
        <end position="2121"/>
    </location>
</feature>
<dbReference type="Proteomes" id="UP000502823">
    <property type="component" value="Unassembled WGS sequence"/>
</dbReference>
<feature type="compositionally biased region" description="Basic and acidic residues" evidence="1">
    <location>
        <begin position="449"/>
        <end position="484"/>
    </location>
</feature>
<feature type="region of interest" description="Disordered" evidence="1">
    <location>
        <begin position="1742"/>
        <end position="1781"/>
    </location>
</feature>
<feature type="region of interest" description="Disordered" evidence="1">
    <location>
        <begin position="2732"/>
        <end position="2792"/>
    </location>
</feature>
<dbReference type="GO" id="GO:0005875">
    <property type="term" value="C:microtubule associated complex"/>
    <property type="evidence" value="ECO:0007669"/>
    <property type="project" value="TreeGrafter"/>
</dbReference>
<feature type="compositionally biased region" description="Acidic residues" evidence="1">
    <location>
        <begin position="828"/>
        <end position="849"/>
    </location>
</feature>
<feature type="compositionally biased region" description="Acidic residues" evidence="1">
    <location>
        <begin position="2630"/>
        <end position="2643"/>
    </location>
</feature>
<feature type="compositionally biased region" description="Polar residues" evidence="1">
    <location>
        <begin position="1174"/>
        <end position="1185"/>
    </location>
</feature>
<feature type="compositionally biased region" description="Basic and acidic residues" evidence="1">
    <location>
        <begin position="1558"/>
        <end position="1608"/>
    </location>
</feature>
<feature type="region of interest" description="Disordered" evidence="1">
    <location>
        <begin position="2387"/>
        <end position="2407"/>
    </location>
</feature>
<dbReference type="InterPro" id="IPR057480">
    <property type="entry name" value="MAP1A/B/S-like_MBL"/>
</dbReference>
<feature type="region of interest" description="Disordered" evidence="1">
    <location>
        <begin position="711"/>
        <end position="752"/>
    </location>
</feature>
<feature type="compositionally biased region" description="Basic and acidic residues" evidence="1">
    <location>
        <begin position="492"/>
        <end position="504"/>
    </location>
</feature>
<feature type="compositionally biased region" description="Polar residues" evidence="1">
    <location>
        <begin position="2766"/>
        <end position="2779"/>
    </location>
</feature>
<feature type="compositionally biased region" description="Polar residues" evidence="1">
    <location>
        <begin position="2497"/>
        <end position="2519"/>
    </location>
</feature>
<feature type="non-terminal residue" evidence="4">
    <location>
        <position position="1"/>
    </location>
</feature>
<feature type="compositionally biased region" description="Basic and acidic residues" evidence="1">
    <location>
        <begin position="1965"/>
        <end position="1975"/>
    </location>
</feature>
<feature type="region of interest" description="Disordered" evidence="1">
    <location>
        <begin position="3200"/>
        <end position="3318"/>
    </location>
</feature>
<feature type="region of interest" description="Disordered" evidence="1">
    <location>
        <begin position="1384"/>
        <end position="1403"/>
    </location>
</feature>
<feature type="compositionally biased region" description="Basic and acidic residues" evidence="1">
    <location>
        <begin position="2900"/>
        <end position="2912"/>
    </location>
</feature>
<dbReference type="GO" id="GO:0005874">
    <property type="term" value="C:microtubule"/>
    <property type="evidence" value="ECO:0007669"/>
    <property type="project" value="InterPro"/>
</dbReference>
<feature type="compositionally biased region" description="Basic and acidic residues" evidence="1">
    <location>
        <begin position="718"/>
        <end position="752"/>
    </location>
</feature>
<feature type="compositionally biased region" description="Basic and acidic residues" evidence="1">
    <location>
        <begin position="1947"/>
        <end position="1958"/>
    </location>
</feature>
<reference evidence="5" key="1">
    <citation type="submission" date="2020-01" db="EMBL/GenBank/DDBJ databases">
        <title>Draft genome sequence of the Termite Coptotermes fromosanus.</title>
        <authorList>
            <person name="Itakura S."/>
            <person name="Yosikawa Y."/>
            <person name="Umezawa K."/>
        </authorList>
    </citation>
    <scope>NUCLEOTIDE SEQUENCE [LARGE SCALE GENOMIC DNA]</scope>
</reference>
<dbReference type="GO" id="GO:0045202">
    <property type="term" value="C:synapse"/>
    <property type="evidence" value="ECO:0007669"/>
    <property type="project" value="TreeGrafter"/>
</dbReference>
<feature type="compositionally biased region" description="Polar residues" evidence="1">
    <location>
        <begin position="3268"/>
        <end position="3280"/>
    </location>
</feature>
<evidence type="ECO:0000259" key="2">
    <source>
        <dbReference type="Pfam" id="PF23415"/>
    </source>
</evidence>
<feature type="compositionally biased region" description="Basic and acidic residues" evidence="1">
    <location>
        <begin position="1280"/>
        <end position="1293"/>
    </location>
</feature>
<dbReference type="GO" id="GO:0005829">
    <property type="term" value="C:cytosol"/>
    <property type="evidence" value="ECO:0007669"/>
    <property type="project" value="TreeGrafter"/>
</dbReference>
<sequence length="3436" mass="380805">DGTFSLADFIDAFVEPEVQRVVRAYENCITVDVHCSPEGDWATERIAKEPFARSCKVRVNPDDRLTAGGTPIGNFINYINPFLRPTSLEQLLEPSDVVGNIRFSHPTLYVFPGGQGDAALFGINGFNMLVDGGFARKACFWDFARHLDRLDAVLMTRLNNGNVNGISALLRRKKQTHVYPQIGHFFCNLQERHHTTSPDGDKDRDALLVDLLDEGQEIVLNLRHLQLRPHPCYRDGNHVEPVNLYHKVGHGKLDMYIISPAKDSREIKEFLSKWNANDPRLFAGRKDSGSLKDFHFPLQNLVSICALLVWQPANPNDTITRILFPGSTPQHKIFEGLDKLKHLEFLKYPVCTARSISPSASTVGIISRASSKQRSAPAVIDKLLPGEGVKSVSKIIGSTMETNKHAIKTATIPVAGHMPETKQIKPVATTAPISAPVPLPSKPLSQTKQKVDKLTSKTEPPKMKTELNKSVEVEKSSAKTEKATKLTMIEMSKSRIEPKPKSETRTSISRSKTDAKAPRSAERKSQKPPMEKKSESAKSSPTTPKKSVDGKMNGVASKAETAKLSRTSSKSQPSPTATPAKSTKEANNRKVVESKYQNISRMSSTSRGSTTKMRRKEQQETPTTTKAERKPISRRSKPGSPSKATTSGSPAKSSSAKSTPTPSVKSDKDGVIRKVKGEADRITTDSSAVSTPSTVDPDISALKVKAIEVPEETAAISEPEKLRKEKEEVTTDNESEMHKVQSEQEESERVCERPHMAAAELPVGEVQVHNEDFKIEDRTDKIMLPTEGKCEEDSAMAEAEIEEDVEEDKGSEVAEETQLVKQAVLETYDTEATEEEKTEDMEEEEEGEEQPQHTDGRKSLADELEFEGKERKEIKVQEEDEEEEEEEEEEDEEDEYLIVEKEEVEQYMEDSLQDQESVESHVPEELEVKDRRDEEEEYEGELHKHLRDEAESEKEKKHELEVNGFHEESKDVTKKEEMEGIKDKEYSPLVTEEEEEEINKKIEEKPTDTAAPEKEEALKTTEVNKHEETAEEIPTRNQDEMAVSNEISAETKEQLQEEVQEIITSAKEIVTKTKLESEIKLQDTGEGSMLEDKICISSKLSVEENKDTDEGEEVKEASSISPEEKLDVSSEKNREVTEDTRDTDQKLDEDEGAEVRAADQRYPAEESQPDERFSTTVESAATTAPTLPEDERIPLDEIKEIVEEKYVKEETKEEKQIATATVPQPTTLPQVAVAAGVGMFDPMVPLSMVHLQRDIVKTPDEVADLPVHEEVDPGMYETDEFSRDFKSKDDATKKQPSQQELEESRQEYSEFDIKGKLQIKYGDNVEKQTVFQDSVGQGKAPVPVTDKDETERATEAESRQKTEESETPTTDFLKDPNVIESIEKTNDVKEEKDHLRDEKDTEDHILATKEAVKTEDIHKLSGTIEAAPKSDIISEDKTELHKAIPEQLSEDFTKLDREGGKVEEPLETEINGSALVVKDGTEDAVKPEITDKLKESVKSVLETEEESVGQQEEKTEPCIPEFKSTEVSKDELEIFDSKGEVKHITEHFIERESHAVKAETVQTERQDEKVGVSETTKPDSRTIELEAITAEKTDLEKPVPEKSKEGQALEKSALEISETEKSELEYTELQKAGKEQKDLEKGVIRTELTMHLEEETQSEKIFMGSSDTEKVLAPEQEFVPDVEAASETKPGEGKTDVQKGQFEDEKLEKASQKLDKGKPVPEDLMSEKREDFILKSEELSRADSVAEVSEHSKLDTHDVVKQSEIHTKSSEAKETSEKSKIDTIESKELSFDGGPVQIKVKEAVAVKEKILMKEANAFDEEKDIDEKDKPSKDVSLKSGSSEEGQTDTSKLSIEAHKYADQSGTKVPVLIAEEESGDKPSPGTLSVTYLEIIDKLQRDSQKTDDSTIPSAEKSLPLIEQKRDVSEVENKEEAFAVQVADILYTDDYKTDEKPKTELKESVTATHSSKDTDMKGTDSIETTSEAVHDKAEGKLDQVVQKTDKVDSDDNVEEEPLTASCHVKHMQDVTEFAPGISREEYLETKTDLAKSSMKEITDTKSHQVSDACKLEESTSTAHLPQLTHSKDTIKGDAQKTATDKTFEEAERSKLNVDKPDVQAEMKQSDDKDDSYGDGSISPGEAYIDSGLEEEPIYGKLEAAEVAEYVTVTPDSPPPSPQSQKDKKSPLEIQEGVLQQEQLAEVKAALEDAEKFGHHEDAQQMASITFHEDIAEAKHESPVADLASDECDRTTDTTGKTRDLLVDMAKEEIHKIATADMPIQIPITTAVSEEKHDVTVIPSIHEANQKLGSGIPKMQETGEANTLDDLVGASKSATAETEGKISTQVEEILTSPRKEKFETELQIQVSKSEVLADKISSTVDKDLTGISELSEEEEVIRASEETKDKKEMKSSLTCATEDDKVIQKTYEEFRHEATSVSNVTNIANMPAAEKDMFDSDLTSSITGHSMVGKEISEDKGMETELSTSTSIAFRGATIPPTAIGASATQELPASSSSSIQCTELTSTETIEKGIIKEHTDEVTKESISKDSISETFSTGTRNGDMHTDNHEYDDSTGDREESSKSVTKVTKELTEIDGDIQPGERKIVEEFTTQEIGEDDKIITKTTKTTRTFAPVEGEQSDDSDFEDEDNVESTAAEDGSDSTRISKITAPFTAVSKTDDNGVRCLSADSTARTGNIDPEISTKITTTTITTVATALSDDEANKMATTTTMKERIPEAVTTTHDSKDVDLLSKKEEFSRPSSDDSSKLAELSKACSSLKVTTTNVSHSVPAETDTEKSVSYTADGTMKEEEKGVVNGQEGDKESRTAILTSVVGKSAMGDVDESLFVSGVQVSVKKEVPSSFSELTRSATPGSDALSDHDIDIGCGPSTPHSDISSGQVSRAATNTRESSEGRPDSRHCDSDEDDDDDEPGSPLSVTSQLAHSPPSKFYFEMGDRNMSDYDHTSMKHKEVVHSAMTSSLYGSLPPDPLQELTKEEKETESHMASSCISETPVRYVGNISSGESVMMSSFYGSLEEDKKGTESIGAEHFEERLQEDELLDFERAKHEHRAARGKDLTPTGLSYHSENICSSRHITSKYEQHYMSEINGQKQKHDNSYQELTEDHGNGNIAAGREYEDFLNQSHESKEKEYNGKTEVGFVDPSESACDQEVYRKETEHISANILKDKKDTVSMDTETDPMFQSQVSAPATSAVSFPDPPQGFCQSSVAETDDKKKDPIADWGKPLGLPAPVPPPTNNINTVGEVSPGTPKKEKKLMQSKKTLMMNESNKAASGKDSKTKRPESPIKQPSSERKGSSNKEGGRNIGGGKGSGSPIYIDLAYVPHHGNSYYTTLEFFKKVRARYYVFSGTEPSREVYNALLDAKQTWEDKELEATIIPTYDTDTLGYWVAENEDTLAKYKIDLSPSASRCTINLQDYETSCSAYRLEF</sequence>
<feature type="region of interest" description="Disordered" evidence="1">
    <location>
        <begin position="1815"/>
        <end position="1884"/>
    </location>
</feature>
<feature type="compositionally biased region" description="Basic and acidic residues" evidence="1">
    <location>
        <begin position="3282"/>
        <end position="3311"/>
    </location>
</feature>
<comment type="caution">
    <text evidence="4">The sequence shown here is derived from an EMBL/GenBank/DDBJ whole genome shotgun (WGS) entry which is preliminary data.</text>
</comment>
<dbReference type="EMBL" id="BLKM01000655">
    <property type="protein sequence ID" value="GFG36655.1"/>
    <property type="molecule type" value="Genomic_DNA"/>
</dbReference>
<feature type="region of interest" description="Disordered" evidence="1">
    <location>
        <begin position="2494"/>
        <end position="2604"/>
    </location>
</feature>
<feature type="compositionally biased region" description="Acidic residues" evidence="1">
    <location>
        <begin position="2913"/>
        <end position="2922"/>
    </location>
</feature>
<dbReference type="Pfam" id="PF23415">
    <property type="entry name" value="MAPB1_N"/>
    <property type="match status" value="1"/>
</dbReference>
<feature type="compositionally biased region" description="Basic and acidic residues" evidence="1">
    <location>
        <begin position="2554"/>
        <end position="2585"/>
    </location>
</feature>
<feature type="compositionally biased region" description="Basic and acidic residues" evidence="1">
    <location>
        <begin position="1748"/>
        <end position="1781"/>
    </location>
</feature>
<feature type="compositionally biased region" description="Polar residues" evidence="1">
    <location>
        <begin position="2852"/>
        <end position="2863"/>
    </location>
</feature>
<feature type="compositionally biased region" description="Basic and acidic residues" evidence="1">
    <location>
        <begin position="1824"/>
        <end position="1835"/>
    </location>
</feature>
<feature type="domain" description="Microtubule-associated protein 1A/B/S-like MBL-like" evidence="3">
    <location>
        <begin position="86"/>
        <end position="357"/>
    </location>
</feature>
<dbReference type="Pfam" id="PF25281">
    <property type="entry name" value="MBL_MAP1B"/>
    <property type="match status" value="1"/>
</dbReference>
<protein>
    <recommendedName>
        <fullName evidence="6">Microtubule-associated protein futsch</fullName>
    </recommendedName>
</protein>
<feature type="compositionally biased region" description="Basic and acidic residues" evidence="1">
    <location>
        <begin position="2390"/>
        <end position="2404"/>
    </location>
</feature>
<feature type="compositionally biased region" description="Basic and acidic residues" evidence="1">
    <location>
        <begin position="2520"/>
        <end position="2543"/>
    </location>
</feature>
<dbReference type="FunCoup" id="A0A6L2Q1L5">
    <property type="interactions" value="6"/>
</dbReference>
<proteinExistence type="predicted"/>
<feature type="compositionally biased region" description="Basic and acidic residues" evidence="1">
    <location>
        <begin position="1983"/>
        <end position="2004"/>
    </location>
</feature>
<feature type="region of interest" description="Disordered" evidence="1">
    <location>
        <begin position="2849"/>
        <end position="2942"/>
    </location>
</feature>
<feature type="region of interest" description="Disordered" evidence="1">
    <location>
        <begin position="2049"/>
        <end position="2145"/>
    </location>
</feature>
<accession>A0A6L2Q1L5</accession>
<feature type="compositionally biased region" description="Polar residues" evidence="1">
    <location>
        <begin position="684"/>
        <end position="694"/>
    </location>
</feature>
<feature type="compositionally biased region" description="Polar residues" evidence="1">
    <location>
        <begin position="1837"/>
        <end position="1851"/>
    </location>
</feature>
<dbReference type="GO" id="GO:0007409">
    <property type="term" value="P:axonogenesis"/>
    <property type="evidence" value="ECO:0007669"/>
    <property type="project" value="TreeGrafter"/>
</dbReference>
<dbReference type="PANTHER" id="PTHR13843:SF12">
    <property type="entry name" value="ATPASE F1_V1_A1 COMPLEX ALPHA_BETA SUBUNIT NUCLEOTIDE-BINDING DOMAIN-CONTAINING PROTEIN"/>
    <property type="match status" value="1"/>
</dbReference>
<evidence type="ECO:0000256" key="1">
    <source>
        <dbReference type="SAM" id="MobiDB-lite"/>
    </source>
</evidence>
<feature type="domain" description="Microtubule-associated protein 1B/S N-terminal" evidence="2">
    <location>
        <begin position="1"/>
        <end position="79"/>
    </location>
</feature>
<organism evidence="4 5">
    <name type="scientific">Coptotermes formosanus</name>
    <name type="common">Formosan subterranean termite</name>
    <dbReference type="NCBI Taxonomy" id="36987"/>
    <lineage>
        <taxon>Eukaryota</taxon>
        <taxon>Metazoa</taxon>
        <taxon>Ecdysozoa</taxon>
        <taxon>Arthropoda</taxon>
        <taxon>Hexapoda</taxon>
        <taxon>Insecta</taxon>
        <taxon>Pterygota</taxon>
        <taxon>Neoptera</taxon>
        <taxon>Polyneoptera</taxon>
        <taxon>Dictyoptera</taxon>
        <taxon>Blattodea</taxon>
        <taxon>Blattoidea</taxon>
        <taxon>Termitoidae</taxon>
        <taxon>Rhinotermitidae</taxon>
        <taxon>Coptotermes</taxon>
    </lineage>
</organism>
<evidence type="ECO:0008006" key="6">
    <source>
        <dbReference type="Google" id="ProtNLM"/>
    </source>
</evidence>
<feature type="compositionally biased region" description="Basic and acidic residues" evidence="1">
    <location>
        <begin position="1345"/>
        <end position="1364"/>
    </location>
</feature>
<feature type="compositionally biased region" description="Basic and acidic residues" evidence="1">
    <location>
        <begin position="940"/>
        <end position="986"/>
    </location>
</feature>
<feature type="compositionally biased region" description="Low complexity" evidence="1">
    <location>
        <begin position="642"/>
        <end position="664"/>
    </location>
</feature>
<keyword evidence="5" id="KW-1185">Reference proteome</keyword>
<feature type="compositionally biased region" description="Basic and acidic residues" evidence="1">
    <location>
        <begin position="1070"/>
        <end position="1083"/>
    </location>
</feature>
<dbReference type="GO" id="GO:0000226">
    <property type="term" value="P:microtubule cytoskeleton organization"/>
    <property type="evidence" value="ECO:0007669"/>
    <property type="project" value="InterPro"/>
</dbReference>
<dbReference type="GO" id="GO:0030425">
    <property type="term" value="C:dendrite"/>
    <property type="evidence" value="ECO:0007669"/>
    <property type="project" value="TreeGrafter"/>
</dbReference>
<dbReference type="InParanoid" id="A0A6L2Q1L5"/>
<feature type="compositionally biased region" description="Basic and acidic residues" evidence="1">
    <location>
        <begin position="582"/>
        <end position="593"/>
    </location>
</feature>
<feature type="region of interest" description="Disordered" evidence="1">
    <location>
        <begin position="1558"/>
        <end position="1623"/>
    </location>
</feature>
<dbReference type="GO" id="GO:0008017">
    <property type="term" value="F:microtubule binding"/>
    <property type="evidence" value="ECO:0007669"/>
    <property type="project" value="InterPro"/>
</dbReference>
<feature type="compositionally biased region" description="Low complexity" evidence="1">
    <location>
        <begin position="600"/>
        <end position="611"/>
    </location>
</feature>
<feature type="region of interest" description="Disordered" evidence="1">
    <location>
        <begin position="1070"/>
        <end position="1192"/>
    </location>
</feature>
<dbReference type="GO" id="GO:0003779">
    <property type="term" value="F:actin binding"/>
    <property type="evidence" value="ECO:0007669"/>
    <property type="project" value="TreeGrafter"/>
</dbReference>
<dbReference type="InterPro" id="IPR056617">
    <property type="entry name" value="MAP1B/S_N"/>
</dbReference>